<name>A0AAV4TKJ0_CAEEX</name>
<sequence>MSSTFIKPVFISIPFHLPPVGLKFLLKPANLTSSKWENKSPGTNSMAGRTEGKTNKQAETEGEVKREEKIHQTCLLSSNPLRIIIPFHLPLLFTASPEASKPSQAVMGNKSPGTNSMAKGTNGKRKTNSEEAETEGEVKKEYKFVFMSAPSRALKHH</sequence>
<protein>
    <submittedName>
        <fullName evidence="2">Uncharacterized protein</fullName>
    </submittedName>
</protein>
<comment type="caution">
    <text evidence="2">The sequence shown here is derived from an EMBL/GenBank/DDBJ whole genome shotgun (WGS) entry which is preliminary data.</text>
</comment>
<evidence type="ECO:0000313" key="2">
    <source>
        <dbReference type="EMBL" id="GIY46875.1"/>
    </source>
</evidence>
<feature type="region of interest" description="Disordered" evidence="1">
    <location>
        <begin position="99"/>
        <end position="138"/>
    </location>
</feature>
<feature type="region of interest" description="Disordered" evidence="1">
    <location>
        <begin position="33"/>
        <end position="68"/>
    </location>
</feature>
<gene>
    <name evidence="2" type="ORF">CEXT_711021</name>
</gene>
<accession>A0AAV4TKJ0</accession>
<evidence type="ECO:0000313" key="3">
    <source>
        <dbReference type="Proteomes" id="UP001054945"/>
    </source>
</evidence>
<dbReference type="Proteomes" id="UP001054945">
    <property type="component" value="Unassembled WGS sequence"/>
</dbReference>
<dbReference type="AlphaFoldDB" id="A0AAV4TKJ0"/>
<keyword evidence="3" id="KW-1185">Reference proteome</keyword>
<evidence type="ECO:0000256" key="1">
    <source>
        <dbReference type="SAM" id="MobiDB-lite"/>
    </source>
</evidence>
<feature type="compositionally biased region" description="Basic and acidic residues" evidence="1">
    <location>
        <begin position="50"/>
        <end position="68"/>
    </location>
</feature>
<organism evidence="2 3">
    <name type="scientific">Caerostris extrusa</name>
    <name type="common">Bark spider</name>
    <name type="synonym">Caerostris bankana</name>
    <dbReference type="NCBI Taxonomy" id="172846"/>
    <lineage>
        <taxon>Eukaryota</taxon>
        <taxon>Metazoa</taxon>
        <taxon>Ecdysozoa</taxon>
        <taxon>Arthropoda</taxon>
        <taxon>Chelicerata</taxon>
        <taxon>Arachnida</taxon>
        <taxon>Araneae</taxon>
        <taxon>Araneomorphae</taxon>
        <taxon>Entelegynae</taxon>
        <taxon>Araneoidea</taxon>
        <taxon>Araneidae</taxon>
        <taxon>Caerostris</taxon>
    </lineage>
</organism>
<feature type="compositionally biased region" description="Polar residues" evidence="1">
    <location>
        <begin position="33"/>
        <end position="47"/>
    </location>
</feature>
<reference evidence="2 3" key="1">
    <citation type="submission" date="2021-06" db="EMBL/GenBank/DDBJ databases">
        <title>Caerostris extrusa draft genome.</title>
        <authorList>
            <person name="Kono N."/>
            <person name="Arakawa K."/>
        </authorList>
    </citation>
    <scope>NUCLEOTIDE SEQUENCE [LARGE SCALE GENOMIC DNA]</scope>
</reference>
<dbReference type="EMBL" id="BPLR01011490">
    <property type="protein sequence ID" value="GIY46875.1"/>
    <property type="molecule type" value="Genomic_DNA"/>
</dbReference>
<proteinExistence type="predicted"/>